<name>A0A081AED9_PHYNI</name>
<feature type="compositionally biased region" description="Acidic residues" evidence="1">
    <location>
        <begin position="217"/>
        <end position="232"/>
    </location>
</feature>
<dbReference type="Proteomes" id="UP000028582">
    <property type="component" value="Unassembled WGS sequence"/>
</dbReference>
<feature type="compositionally biased region" description="Polar residues" evidence="1">
    <location>
        <begin position="251"/>
        <end position="263"/>
    </location>
</feature>
<feature type="compositionally biased region" description="Polar residues" evidence="1">
    <location>
        <begin position="191"/>
        <end position="209"/>
    </location>
</feature>
<evidence type="ECO:0000256" key="1">
    <source>
        <dbReference type="SAM" id="MobiDB-lite"/>
    </source>
</evidence>
<feature type="region of interest" description="Disordered" evidence="1">
    <location>
        <begin position="135"/>
        <end position="285"/>
    </location>
</feature>
<evidence type="ECO:0000313" key="3">
    <source>
        <dbReference type="Proteomes" id="UP000028582"/>
    </source>
</evidence>
<dbReference type="EMBL" id="ANJA01001421">
    <property type="protein sequence ID" value="ETO77250.1"/>
    <property type="molecule type" value="Genomic_DNA"/>
</dbReference>
<reference evidence="2 3" key="1">
    <citation type="submission" date="2013-11" db="EMBL/GenBank/DDBJ databases">
        <title>The Genome Sequence of Phytophthora parasitica P1976.</title>
        <authorList>
            <consortium name="The Broad Institute Genomics Platform"/>
            <person name="Russ C."/>
            <person name="Tyler B."/>
            <person name="Panabieres F."/>
            <person name="Shan W."/>
            <person name="Tripathy S."/>
            <person name="Grunwald N."/>
            <person name="Machado M."/>
            <person name="Johnson C.S."/>
            <person name="Walker B."/>
            <person name="Young S."/>
            <person name="Zeng Q."/>
            <person name="Gargeya S."/>
            <person name="Fitzgerald M."/>
            <person name="Haas B."/>
            <person name="Abouelleil A."/>
            <person name="Allen A.W."/>
            <person name="Alvarado L."/>
            <person name="Arachchi H.M."/>
            <person name="Berlin A.M."/>
            <person name="Chapman S.B."/>
            <person name="Gainer-Dewar J."/>
            <person name="Goldberg J."/>
            <person name="Griggs A."/>
            <person name="Gujja S."/>
            <person name="Hansen M."/>
            <person name="Howarth C."/>
            <person name="Imamovic A."/>
            <person name="Ireland A."/>
            <person name="Larimer J."/>
            <person name="McCowan C."/>
            <person name="Murphy C."/>
            <person name="Pearson M."/>
            <person name="Poon T.W."/>
            <person name="Priest M."/>
            <person name="Roberts A."/>
            <person name="Saif S."/>
            <person name="Shea T."/>
            <person name="Sisk P."/>
            <person name="Sykes S."/>
            <person name="Wortman J."/>
            <person name="Nusbaum C."/>
            <person name="Birren B."/>
        </authorList>
    </citation>
    <scope>NUCLEOTIDE SEQUENCE [LARGE SCALE GENOMIC DNA]</scope>
    <source>
        <strain evidence="2 3">P1976</strain>
    </source>
</reference>
<feature type="compositionally biased region" description="Basic residues" evidence="1">
    <location>
        <begin position="373"/>
        <end position="392"/>
    </location>
</feature>
<dbReference type="OrthoDB" id="75248at2759"/>
<dbReference type="AlphaFoldDB" id="A0A081AED9"/>
<gene>
    <name evidence="2" type="ORF">F444_07529</name>
</gene>
<proteinExistence type="predicted"/>
<comment type="caution">
    <text evidence="2">The sequence shown here is derived from an EMBL/GenBank/DDBJ whole genome shotgun (WGS) entry which is preliminary data.</text>
</comment>
<feature type="compositionally biased region" description="Polar residues" evidence="1">
    <location>
        <begin position="312"/>
        <end position="323"/>
    </location>
</feature>
<protein>
    <submittedName>
        <fullName evidence="2">Uncharacterized protein</fullName>
    </submittedName>
</protein>
<feature type="compositionally biased region" description="Basic and acidic residues" evidence="1">
    <location>
        <begin position="148"/>
        <end position="163"/>
    </location>
</feature>
<accession>A0A081AED9</accession>
<feature type="region of interest" description="Disordered" evidence="1">
    <location>
        <begin position="306"/>
        <end position="392"/>
    </location>
</feature>
<evidence type="ECO:0000313" key="2">
    <source>
        <dbReference type="EMBL" id="ETO77250.1"/>
    </source>
</evidence>
<organism evidence="2 3">
    <name type="scientific">Phytophthora nicotianae P1976</name>
    <dbReference type="NCBI Taxonomy" id="1317066"/>
    <lineage>
        <taxon>Eukaryota</taxon>
        <taxon>Sar</taxon>
        <taxon>Stramenopiles</taxon>
        <taxon>Oomycota</taxon>
        <taxon>Peronosporomycetes</taxon>
        <taxon>Peronosporales</taxon>
        <taxon>Peronosporaceae</taxon>
        <taxon>Phytophthora</taxon>
    </lineage>
</organism>
<sequence length="392" mass="43399">MPKAAALSVCVSSPHLGCMEAPTTTRRVAAPARSGSFPSARMLEAQRTFQSVVKQELQMLLEGGTKREEAVKLLLRRIVASTEPPEAAAVRGVMRQFQMNYDDAVRALIVKQELGRLKRQGLDSFAAIEELTRKMRSREVEEEEERVEQEVEHKDSSVEEKNEQVSSEEQEEEAIPAAEMASPTSEKDGNETSLSLIQRIGQVSISSGNMPERENEEREEEKESNEDTDGEDESVRGHNKTQYKSPLRVRSPNSNNLADLTPQSRKRRAAFDTTNNNSGRSVKPLFPSVKKQKLCAEVGAGFLQVVTRKSKQTPPNVSKSTAAGLSGSSPSSGKGGGGSRDHNSKNLHKRQRDSPTGMQDEDESPIADELRISHVHHRHHTHHSKRQKSGSH</sequence>